<name>A0AAX4L1U2_9CREN</name>
<dbReference type="Proteomes" id="UP001432202">
    <property type="component" value="Chromosome"/>
</dbReference>
<evidence type="ECO:0000313" key="1">
    <source>
        <dbReference type="EMBL" id="WWQ60550.1"/>
    </source>
</evidence>
<evidence type="ECO:0000313" key="2">
    <source>
        <dbReference type="Proteomes" id="UP001432202"/>
    </source>
</evidence>
<accession>A0AAX4L1U2</accession>
<dbReference type="AlphaFoldDB" id="A0AAX4L1U2"/>
<sequence>MICERCNKREAVTVVGGRRLCSLCAKDEIIKRVKRELYPSKIISYQDKIIFAYPSYLKLISDIIKNILISKIYSKFDLEYYELQIEPQSSITDDIWNIIIKSRAFAEKYNIHKIFLPFTADFLMAYLLYSIINQEYTYIQLIGFEYNLSNTSFLIPFYNTSLQELQGFLMNDVYFQTRDEVFNDILSWEKDMLKENYELFHAFHNSKKLFERKEYRCEGCGGIINSPVKYCERCSLVYSSHPY</sequence>
<proteinExistence type="predicted"/>
<protein>
    <submittedName>
        <fullName evidence="1">Uncharacterized protein</fullName>
    </submittedName>
</protein>
<dbReference type="GeneID" id="89335149"/>
<organism evidence="1 2">
    <name type="scientific">Sulfolobus tengchongensis</name>
    <dbReference type="NCBI Taxonomy" id="207809"/>
    <lineage>
        <taxon>Archaea</taxon>
        <taxon>Thermoproteota</taxon>
        <taxon>Thermoprotei</taxon>
        <taxon>Sulfolobales</taxon>
        <taxon>Sulfolobaceae</taxon>
        <taxon>Sulfolobus</taxon>
    </lineage>
</organism>
<dbReference type="EMBL" id="CP146016">
    <property type="protein sequence ID" value="WWQ60550.1"/>
    <property type="molecule type" value="Genomic_DNA"/>
</dbReference>
<gene>
    <name evidence="1" type="ORF">V6M85_00230</name>
</gene>
<dbReference type="RefSeq" id="WP_338601488.1">
    <property type="nucleotide sequence ID" value="NZ_CP146016.1"/>
</dbReference>
<reference evidence="1 2" key="1">
    <citation type="submission" date="2024-02" db="EMBL/GenBank/DDBJ databases">
        <title>STSV induces naive adaptation in Sulfolobus.</title>
        <authorList>
            <person name="Xiang X."/>
            <person name="Song M."/>
        </authorList>
    </citation>
    <scope>NUCLEOTIDE SEQUENCE [LARGE SCALE GENOMIC DNA]</scope>
    <source>
        <strain evidence="1 2">RT2</strain>
    </source>
</reference>
<keyword evidence="2" id="KW-1185">Reference proteome</keyword>